<dbReference type="Pfam" id="PF21248">
    <property type="entry name" value="SoFic-like_C"/>
    <property type="match status" value="1"/>
</dbReference>
<dbReference type="InterPro" id="IPR036390">
    <property type="entry name" value="WH_DNA-bd_sf"/>
</dbReference>
<dbReference type="InterPro" id="IPR040198">
    <property type="entry name" value="Fido_containing"/>
</dbReference>
<dbReference type="InterPro" id="IPR025758">
    <property type="entry name" value="Fic/DOC_N"/>
</dbReference>
<dbReference type="PANTHER" id="PTHR13504:SF35">
    <property type="entry name" value="PROTEIN ADENYLYLTRANSFERASE SOFIC"/>
    <property type="match status" value="1"/>
</dbReference>
<organism evidence="1 2">
    <name type="scientific">Campylobacter coli</name>
    <dbReference type="NCBI Taxonomy" id="195"/>
    <lineage>
        <taxon>Bacteria</taxon>
        <taxon>Pseudomonadati</taxon>
        <taxon>Campylobacterota</taxon>
        <taxon>Epsilonproteobacteria</taxon>
        <taxon>Campylobacterales</taxon>
        <taxon>Campylobacteraceae</taxon>
        <taxon>Campylobacter</taxon>
    </lineage>
</organism>
<dbReference type="PANTHER" id="PTHR13504">
    <property type="entry name" value="FIDO DOMAIN-CONTAINING PROTEIN DDB_G0283145"/>
    <property type="match status" value="1"/>
</dbReference>
<proteinExistence type="predicted"/>
<dbReference type="InterPro" id="IPR003812">
    <property type="entry name" value="Fido"/>
</dbReference>
<dbReference type="SUPFAM" id="SSF140931">
    <property type="entry name" value="Fic-like"/>
    <property type="match status" value="1"/>
</dbReference>
<evidence type="ECO:0000313" key="1">
    <source>
        <dbReference type="EMBL" id="EAL6850510.1"/>
    </source>
</evidence>
<gene>
    <name evidence="1" type="ORF">DSX26_03400</name>
</gene>
<sequence length="356" mass="41392">MKEFIPPKLPLNIELNSNIYSLIIKASRKLAELNGLSKSIPNPNILINALILQEAKDSSEIENIITTHDELFLSQIDESKLTRAAKEVKDYENALKKGYELLKKERLLRNAHILEIQKRLERNNAGFRKQSGTMLKNPITGEIKHIPPQNHSDIQELMRNLEQYINDDTLDELDFLVKMAIIHYQFENIHPFYDGNGRTGRIINILYLVYKGLLDLPILYLSAYIVKNKGEYYSLLQKVRDEGAILEWIEYILKGVEQTAIKTIETIATIEKMMLNVSEILQNKTNFYSKDFVELLFSHPYTKIDFLIEKLNISRQSASKYLKICENLGVLECIKIGRNHYYINIELLRLFKKGIF</sequence>
<accession>A0A3Z8B1D5</accession>
<dbReference type="Pfam" id="PF02661">
    <property type="entry name" value="Fic"/>
    <property type="match status" value="1"/>
</dbReference>
<comment type="caution">
    <text evidence="1">The sequence shown here is derived from an EMBL/GenBank/DDBJ whole genome shotgun (WGS) entry which is preliminary data.</text>
</comment>
<dbReference type="Gene3D" id="1.10.3290.10">
    <property type="entry name" value="Fido-like domain"/>
    <property type="match status" value="1"/>
</dbReference>
<dbReference type="Pfam" id="PF13784">
    <property type="entry name" value="Fic_N"/>
    <property type="match status" value="1"/>
</dbReference>
<dbReference type="InterPro" id="IPR048770">
    <property type="entry name" value="SoFic-like_C"/>
</dbReference>
<dbReference type="PIRSF" id="PIRSF038925">
    <property type="entry name" value="AMP-prot_trans"/>
    <property type="match status" value="1"/>
</dbReference>
<evidence type="ECO:0000313" key="2">
    <source>
        <dbReference type="Proteomes" id="UP000352088"/>
    </source>
</evidence>
<dbReference type="EMBL" id="AACQHW010000003">
    <property type="protein sequence ID" value="EAL6850510.1"/>
    <property type="molecule type" value="Genomic_DNA"/>
</dbReference>
<dbReference type="PROSITE" id="PS51459">
    <property type="entry name" value="FIDO"/>
    <property type="match status" value="1"/>
</dbReference>
<dbReference type="RefSeq" id="WP_002791355.1">
    <property type="nucleotide sequence ID" value="NZ_CBDHIZ010000003.1"/>
</dbReference>
<name>A0A3Z8B1D5_CAMCO</name>
<dbReference type="SUPFAM" id="SSF46785">
    <property type="entry name" value="Winged helix' DNA-binding domain"/>
    <property type="match status" value="1"/>
</dbReference>
<dbReference type="Proteomes" id="UP000352088">
    <property type="component" value="Unassembled WGS sequence"/>
</dbReference>
<dbReference type="InterPro" id="IPR026287">
    <property type="entry name" value="SoFic-like"/>
</dbReference>
<dbReference type="InterPro" id="IPR036597">
    <property type="entry name" value="Fido-like_dom_sf"/>
</dbReference>
<dbReference type="AlphaFoldDB" id="A0A3Z8B1D5"/>
<reference evidence="1 2" key="1">
    <citation type="submission" date="2018-07" db="EMBL/GenBank/DDBJ databases">
        <authorList>
            <consortium name="NARMS: The National Antimicrobial Resistance Monitoring System"/>
        </authorList>
    </citation>
    <scope>NUCLEOTIDE SEQUENCE [LARGE SCALE GENOMIC DNA]</scope>
    <source>
        <strain evidence="1 2">CVM N17C548</strain>
    </source>
</reference>
<protein>
    <submittedName>
        <fullName evidence="1">Fic family protein</fullName>
    </submittedName>
</protein>